<dbReference type="Pfam" id="PF05729">
    <property type="entry name" value="NACHT"/>
    <property type="match status" value="1"/>
</dbReference>
<evidence type="ECO:0000313" key="2">
    <source>
        <dbReference type="EMBL" id="QCO00048.1"/>
    </source>
</evidence>
<feature type="domain" description="NACHT" evidence="1">
    <location>
        <begin position="179"/>
        <end position="355"/>
    </location>
</feature>
<organism evidence="2 3">
    <name type="scientific">Azospirillum argentinense</name>
    <dbReference type="NCBI Taxonomy" id="2970906"/>
    <lineage>
        <taxon>Bacteria</taxon>
        <taxon>Pseudomonadati</taxon>
        <taxon>Pseudomonadota</taxon>
        <taxon>Alphaproteobacteria</taxon>
        <taxon>Rhodospirillales</taxon>
        <taxon>Azospirillaceae</taxon>
        <taxon>Azospirillum</taxon>
    </lineage>
</organism>
<dbReference type="InterPro" id="IPR007111">
    <property type="entry name" value="NACHT_NTPase"/>
</dbReference>
<proteinExistence type="predicted"/>
<evidence type="ECO:0000313" key="3">
    <source>
        <dbReference type="Proteomes" id="UP000298595"/>
    </source>
</evidence>
<protein>
    <submittedName>
        <fullName evidence="2">NACHT domain-containing protein</fullName>
    </submittedName>
</protein>
<dbReference type="SUPFAM" id="SSF52540">
    <property type="entry name" value="P-loop containing nucleoside triphosphate hydrolases"/>
    <property type="match status" value="1"/>
</dbReference>
<dbReference type="Proteomes" id="UP000298595">
    <property type="component" value="Plasmid p5"/>
</dbReference>
<dbReference type="KEGG" id="aare:D3093_32800"/>
<geneLocation type="plasmid" evidence="2 3">
    <name>p5</name>
</geneLocation>
<reference evidence="2 3" key="1">
    <citation type="submission" date="2018-09" db="EMBL/GenBank/DDBJ databases">
        <title>Whole genome based analysis of evolution and adaptive divergence in Indian and Brazilian strains of Azospirillum brasilense.</title>
        <authorList>
            <person name="Singh C."/>
            <person name="Tripathi A.K."/>
        </authorList>
    </citation>
    <scope>NUCLEOTIDE SEQUENCE [LARGE SCALE GENOMIC DNA]</scope>
    <source>
        <strain evidence="2 3">MTCC4035</strain>
        <plasmid evidence="2 3">p5</plasmid>
    </source>
</reference>
<name>A0A4D8PT99_9PROT</name>
<gene>
    <name evidence="2" type="ORF">D3093_32800</name>
</gene>
<dbReference type="AlphaFoldDB" id="A0A4D8PT99"/>
<evidence type="ECO:0000259" key="1">
    <source>
        <dbReference type="Pfam" id="PF05729"/>
    </source>
</evidence>
<sequence length="826" mass="93109">MSASLSTTERGNAFRDHICRLLVAAGFDEVTAEVRVDFKKADAVSEWAQDTLDGRLSYLIETKEYAGALPLKECSDFVSQYGSLIEEGRADRAWLISRGPISPDGRAQIEARRRRGLRCFTYAELQRHLLRLDGYLMDLVAMYEKKEVAQFYIRPHTADHADLEAQVREWIDRPSSAPLAIVGSYGQGKSTFALHLAATLAREAIADPTKRVPILVPLGEIVDDQSLDGLIGKVLASQHRAGNYHYHLFSALNDAGRFVVIYDALDEMKHGMTLPAFQRNMAKLLELDKSDSRVLILGRDTVFQSDIEFRAVILGRQTTAAGREVPSRGRRELEPVYLRGFTLEEARHYVSRYFPLKAREFAARAGTTADAAWIVRRIAELTDGHLDHLIVRPVHAQMLCEIAADPATDLGHVALFELYDTFIHYLLDREVSKAGRYAGFDIAVRRRFNASFAWWLWERGQASTTTFADAPIALCHAVTTDVLHDFDDEGLKRELTSGCLVEKGGSTVYFGHRSIQEFLVAEHLFDTNLLAEHGRSRVDHIWPLLNPVIADFLMERLSRDPAREQRARDWLAALEPWSETDLDPAGANLFVRLAALVGLAKEALWRSPWNVFLAFFVANGGPTFRPVTPQAHTLAEQLLRASLTKPLRLQAAVLYLWARIMDSPESDGPRAHLPMFLSYCLPLEELRTALHEVRKGRSFTHHVRQESAPGLWTFLKVTQVVRQDREMRVQFQLPVLVNVLEKIVGISFDGFDFGPDEWFCPAKGIYQALAERGLKSGEIDVVRTFLNEEDLRRRIRPLVVETGRLATGPAGSARPLLPPRSFRSKT</sequence>
<dbReference type="RefSeq" id="WP_137118765.1">
    <property type="nucleotide sequence ID" value="NZ_CP032326.1"/>
</dbReference>
<dbReference type="EMBL" id="CP032326">
    <property type="protein sequence ID" value="QCO00048.1"/>
    <property type="molecule type" value="Genomic_DNA"/>
</dbReference>
<dbReference type="InterPro" id="IPR027417">
    <property type="entry name" value="P-loop_NTPase"/>
</dbReference>
<dbReference type="Gene3D" id="3.40.50.300">
    <property type="entry name" value="P-loop containing nucleotide triphosphate hydrolases"/>
    <property type="match status" value="1"/>
</dbReference>
<keyword evidence="2" id="KW-0614">Plasmid</keyword>
<accession>A0A4D8PT99</accession>